<keyword evidence="3" id="KW-1185">Reference proteome</keyword>
<dbReference type="SUPFAM" id="SSF117281">
    <property type="entry name" value="Kelch motif"/>
    <property type="match status" value="2"/>
</dbReference>
<dbReference type="EMBL" id="KK852604">
    <property type="protein sequence ID" value="KDR20441.1"/>
    <property type="molecule type" value="Genomic_DNA"/>
</dbReference>
<organism evidence="2 3">
    <name type="scientific">Zootermopsis nevadensis</name>
    <name type="common">Dampwood termite</name>
    <dbReference type="NCBI Taxonomy" id="136037"/>
    <lineage>
        <taxon>Eukaryota</taxon>
        <taxon>Metazoa</taxon>
        <taxon>Ecdysozoa</taxon>
        <taxon>Arthropoda</taxon>
        <taxon>Hexapoda</taxon>
        <taxon>Insecta</taxon>
        <taxon>Pterygota</taxon>
        <taxon>Neoptera</taxon>
        <taxon>Polyneoptera</taxon>
        <taxon>Dictyoptera</taxon>
        <taxon>Blattodea</taxon>
        <taxon>Blattoidea</taxon>
        <taxon>Termitoidae</taxon>
        <taxon>Termopsidae</taxon>
        <taxon>Zootermopsis</taxon>
    </lineage>
</organism>
<dbReference type="Gene3D" id="2.120.10.80">
    <property type="entry name" value="Kelch-type beta propeller"/>
    <property type="match status" value="1"/>
</dbReference>
<accession>A0A067R9S6</accession>
<gene>
    <name evidence="2" type="ORF">L798_05485</name>
</gene>
<dbReference type="STRING" id="136037.A0A067R9S6"/>
<name>A0A067R9S6_ZOONE</name>
<evidence type="ECO:0000313" key="2">
    <source>
        <dbReference type="EMBL" id="KDR20441.1"/>
    </source>
</evidence>
<protein>
    <submittedName>
        <fullName evidence="2">Kelch domain-containing protein 4</fullName>
    </submittedName>
</protein>
<dbReference type="OMA" id="PSPRVGC"/>
<feature type="compositionally biased region" description="Basic and acidic residues" evidence="1">
    <location>
        <begin position="12"/>
        <end position="24"/>
    </location>
</feature>
<dbReference type="AlphaFoldDB" id="A0A067R9S6"/>
<dbReference type="InterPro" id="IPR052588">
    <property type="entry name" value="Kelch_domain_protein"/>
</dbReference>
<feature type="compositionally biased region" description="Basic residues" evidence="1">
    <location>
        <begin position="1"/>
        <end position="11"/>
    </location>
</feature>
<sequence length="547" mass="61185">MGKKDRCKKKGKGAEKTASKTDKKLKQKNKKELAAIGEDDIENIVAQIELEEKKQQEVVEIIVSPPSSRANFSLTAHPDKEELILLGGEYFNGQKTFLYSDLYFYNIPRNEWIRMKAPGGPPPRCSHQTVALSAGKGQLWVFGGEYASPTQSQFYHYNDLWVYHVSMKKWEKISASGGPSSRSGHRMVYIKKQLIVFGGFHDNLRDYKYFNDVYAFNLENYTWKRIEPTGTPPAPRSGCVMVALPNGKVLIYGGYSKEKIKRDVDKGVIHTDMFLLTPEKNDISGLKWKWVAVKQSGARISARCGMSVAVAPGNKAYAFGGVWDIEDSENDLAGTFYNDLLTLDFDKTLWRTVTLSGKKDSGKQRRRRKEKNELPNDVENDDSDNILNEMDTLELQDAVSDNGTEEVAAVPSASNAVVSDDGIFKVTVSSVTSVSTSQQNVEGSSEARQAFSPSPRMNCGLVVKHSILYLYGGLIEEGDKQFTLSDFYSLDLHKLDEWKTLIPNDLTSQEWLESDSSSDANEEDSGSDGDSESDEEQTQMVVDEIQQ</sequence>
<feature type="region of interest" description="Disordered" evidence="1">
    <location>
        <begin position="509"/>
        <end position="547"/>
    </location>
</feature>
<dbReference type="PANTHER" id="PTHR46063">
    <property type="entry name" value="KELCH DOMAIN-CONTAINING PROTEIN"/>
    <property type="match status" value="1"/>
</dbReference>
<dbReference type="OrthoDB" id="4447at2759"/>
<feature type="region of interest" description="Disordered" evidence="1">
    <location>
        <begin position="1"/>
        <end position="28"/>
    </location>
</feature>
<dbReference type="Pfam" id="PF13415">
    <property type="entry name" value="Beta-prop_FBX42"/>
    <property type="match status" value="1"/>
</dbReference>
<reference evidence="2 3" key="1">
    <citation type="journal article" date="2014" name="Nat. Commun.">
        <title>Molecular traces of alternative social organization in a termite genome.</title>
        <authorList>
            <person name="Terrapon N."/>
            <person name="Li C."/>
            <person name="Robertson H.M."/>
            <person name="Ji L."/>
            <person name="Meng X."/>
            <person name="Booth W."/>
            <person name="Chen Z."/>
            <person name="Childers C.P."/>
            <person name="Glastad K.M."/>
            <person name="Gokhale K."/>
            <person name="Gowin J."/>
            <person name="Gronenberg W."/>
            <person name="Hermansen R.A."/>
            <person name="Hu H."/>
            <person name="Hunt B.G."/>
            <person name="Huylmans A.K."/>
            <person name="Khalil S.M."/>
            <person name="Mitchell R.D."/>
            <person name="Munoz-Torres M.C."/>
            <person name="Mustard J.A."/>
            <person name="Pan H."/>
            <person name="Reese J.T."/>
            <person name="Scharf M.E."/>
            <person name="Sun F."/>
            <person name="Vogel H."/>
            <person name="Xiao J."/>
            <person name="Yang W."/>
            <person name="Yang Z."/>
            <person name="Yang Z."/>
            <person name="Zhou J."/>
            <person name="Zhu J."/>
            <person name="Brent C.S."/>
            <person name="Elsik C.G."/>
            <person name="Goodisman M.A."/>
            <person name="Liberles D.A."/>
            <person name="Roe R.M."/>
            <person name="Vargo E.L."/>
            <person name="Vilcinskas A."/>
            <person name="Wang J."/>
            <person name="Bornberg-Bauer E."/>
            <person name="Korb J."/>
            <person name="Zhang G."/>
            <person name="Liebig J."/>
        </authorList>
    </citation>
    <scope>NUCLEOTIDE SEQUENCE [LARGE SCALE GENOMIC DNA]</scope>
    <source>
        <tissue evidence="2">Whole organism</tissue>
    </source>
</reference>
<dbReference type="InterPro" id="IPR015915">
    <property type="entry name" value="Kelch-typ_b-propeller"/>
</dbReference>
<dbReference type="PANTHER" id="PTHR46063:SF1">
    <property type="entry name" value="KELCH DOMAIN-CONTAINING PROTEIN 4"/>
    <property type="match status" value="1"/>
</dbReference>
<feature type="compositionally biased region" description="Acidic residues" evidence="1">
    <location>
        <begin position="520"/>
        <end position="537"/>
    </location>
</feature>
<evidence type="ECO:0000256" key="1">
    <source>
        <dbReference type="SAM" id="MobiDB-lite"/>
    </source>
</evidence>
<evidence type="ECO:0000313" key="3">
    <source>
        <dbReference type="Proteomes" id="UP000027135"/>
    </source>
</evidence>
<dbReference type="FunCoup" id="A0A067R9S6">
    <property type="interactions" value="1365"/>
</dbReference>
<dbReference type="eggNOG" id="KOG1230">
    <property type="taxonomic scope" value="Eukaryota"/>
</dbReference>
<dbReference type="InParanoid" id="A0A067R9S6"/>
<feature type="region of interest" description="Disordered" evidence="1">
    <location>
        <begin position="357"/>
        <end position="384"/>
    </location>
</feature>
<dbReference type="Proteomes" id="UP000027135">
    <property type="component" value="Unassembled WGS sequence"/>
</dbReference>
<proteinExistence type="predicted"/>